<dbReference type="InterPro" id="IPR044925">
    <property type="entry name" value="His-Me_finger_sf"/>
</dbReference>
<dbReference type="SUPFAM" id="SSF54060">
    <property type="entry name" value="His-Me finger endonucleases"/>
    <property type="match status" value="1"/>
</dbReference>
<keyword evidence="2" id="KW-0540">Nuclease</keyword>
<evidence type="ECO:0000313" key="3">
    <source>
        <dbReference type="Proteomes" id="UP000434554"/>
    </source>
</evidence>
<dbReference type="EMBL" id="WBKH01000005">
    <property type="protein sequence ID" value="KAB1478648.1"/>
    <property type="molecule type" value="Genomic_DNA"/>
</dbReference>
<feature type="domain" description="HNH nuclease" evidence="1">
    <location>
        <begin position="180"/>
        <end position="222"/>
    </location>
</feature>
<name>A0A833FIT5_9FIRM</name>
<dbReference type="Proteomes" id="UP000434554">
    <property type="component" value="Unassembled WGS sequence"/>
</dbReference>
<reference evidence="2 3" key="1">
    <citation type="submission" date="2019-09" db="EMBL/GenBank/DDBJ databases">
        <title>Draft genome sequence of 3 type strains from the CCUG.</title>
        <authorList>
            <person name="Pineiro-Iglesias B."/>
            <person name="Tunovic T."/>
            <person name="Unosson C."/>
            <person name="Inganas E."/>
            <person name="Ohlen M."/>
            <person name="Cardew S."/>
            <person name="Jensie-Markopoulos S."/>
            <person name="Salva-Serra F."/>
            <person name="Jaen-Luchoro D."/>
            <person name="Karlsson R."/>
            <person name="Svensson-Stadler L."/>
            <person name="Chun J."/>
            <person name="Moore E."/>
        </authorList>
    </citation>
    <scope>NUCLEOTIDE SEQUENCE [LARGE SCALE GENOMIC DNA]</scope>
    <source>
        <strain evidence="2 3">CCUG 65427</strain>
    </source>
</reference>
<dbReference type="AlphaFoldDB" id="A0A833FIT5"/>
<gene>
    <name evidence="2" type="ORF">F8R14_05650</name>
</gene>
<evidence type="ECO:0000313" key="2">
    <source>
        <dbReference type="EMBL" id="KAB1478648.1"/>
    </source>
</evidence>
<dbReference type="InterPro" id="IPR003615">
    <property type="entry name" value="HNH_nuc"/>
</dbReference>
<dbReference type="Pfam" id="PF13392">
    <property type="entry name" value="HNH_3"/>
    <property type="match status" value="1"/>
</dbReference>
<comment type="caution">
    <text evidence="2">The sequence shown here is derived from an EMBL/GenBank/DDBJ whole genome shotgun (WGS) entry which is preliminary data.</text>
</comment>
<dbReference type="RefSeq" id="WP_127007277.1">
    <property type="nucleotide sequence ID" value="NZ_JBPFKZ010000001.1"/>
</dbReference>
<dbReference type="GeneID" id="83054513"/>
<proteinExistence type="predicted"/>
<dbReference type="GO" id="GO:0004519">
    <property type="term" value="F:endonuclease activity"/>
    <property type="evidence" value="ECO:0007669"/>
    <property type="project" value="UniProtKB-KW"/>
</dbReference>
<keyword evidence="2" id="KW-0378">Hydrolase</keyword>
<accession>A0A833FIT5</accession>
<keyword evidence="2" id="KW-0255">Endonuclease</keyword>
<protein>
    <submittedName>
        <fullName evidence="2">HNH endonuclease</fullName>
    </submittedName>
</protein>
<sequence length="261" mass="30745">MRRLLTNEEREYLLSICYDYTLDAATQLMNERFEKFWKKSQIKQYLNNHKIKRSRSQKDKKGYASKIKLLSPEEMEYFMSSHKGRNINETTELINKKFNRSITYNQMKAFFKNNDFTCEVNTQFKKGHDSWNKGKRFPGQINSGSFKKGHEPHNHKPVGSERVDVDGYTLVKVAEPNKWRMKHILIWEKEHGPVPKTHSVLFLDQNKGNFSLDNLKLVSKAEVLFFNQHGASHVKEVNESKLLIAKVKVKLGELQKKRRNL</sequence>
<evidence type="ECO:0000259" key="1">
    <source>
        <dbReference type="Pfam" id="PF13392"/>
    </source>
</evidence>
<organism evidence="2 3">
    <name type="scientific">Veillonella seminalis</name>
    <dbReference type="NCBI Taxonomy" id="1502943"/>
    <lineage>
        <taxon>Bacteria</taxon>
        <taxon>Bacillati</taxon>
        <taxon>Bacillota</taxon>
        <taxon>Negativicutes</taxon>
        <taxon>Veillonellales</taxon>
        <taxon>Veillonellaceae</taxon>
        <taxon>Veillonella</taxon>
    </lineage>
</organism>